<proteinExistence type="predicted"/>
<dbReference type="EMBL" id="VSSQ01000078">
    <property type="protein sequence ID" value="MPL74155.1"/>
    <property type="molecule type" value="Genomic_DNA"/>
</dbReference>
<dbReference type="AlphaFoldDB" id="A0A644U5F0"/>
<evidence type="ECO:0000313" key="1">
    <source>
        <dbReference type="EMBL" id="MPL74155.1"/>
    </source>
</evidence>
<accession>A0A644U5F0</accession>
<protein>
    <submittedName>
        <fullName evidence="1">Uncharacterized protein</fullName>
    </submittedName>
</protein>
<gene>
    <name evidence="1" type="ORF">SDC9_19965</name>
</gene>
<reference evidence="1" key="1">
    <citation type="submission" date="2019-08" db="EMBL/GenBank/DDBJ databases">
        <authorList>
            <person name="Kucharzyk K."/>
            <person name="Murdoch R.W."/>
            <person name="Higgins S."/>
            <person name="Loffler F."/>
        </authorList>
    </citation>
    <scope>NUCLEOTIDE SEQUENCE</scope>
</reference>
<name>A0A644U5F0_9ZZZZ</name>
<comment type="caution">
    <text evidence="1">The sequence shown here is derived from an EMBL/GenBank/DDBJ whole genome shotgun (WGS) entry which is preliminary data.</text>
</comment>
<sequence>MGGAASDLTADHQPLDLGDRLRRVQTFRAGLGAVHDGVAAIELERVLERIETLGRRLVAAVDDPAVGMEQRRRAEVAVRVPPVARAGGRAAGAHHAFIKTVELAAVLDRLPPFLLGNVGLGLQERHDRGVLRVEMRQIRDQVLHHRHVRQRVDLDGVALDLIETIDAGERVDPVDVHRAGAADAFAARAAEGQRRVDLVLDLDQRVEDHRTAFVHVQEIAVDARVLPGVRIPAVDLELAHILRAFRLRPGLADADLRILRKLELNHGFHPLQSVLA</sequence>
<organism evidence="1">
    <name type="scientific">bioreactor metagenome</name>
    <dbReference type="NCBI Taxonomy" id="1076179"/>
    <lineage>
        <taxon>unclassified sequences</taxon>
        <taxon>metagenomes</taxon>
        <taxon>ecological metagenomes</taxon>
    </lineage>
</organism>